<accession>A0A6A7AXC7</accession>
<name>A0A6A7AXC7_9PLEO</name>
<dbReference type="InterPro" id="IPR058525">
    <property type="entry name" value="DUF8212"/>
</dbReference>
<dbReference type="OrthoDB" id="674604at2759"/>
<evidence type="ECO:0000313" key="3">
    <source>
        <dbReference type="Proteomes" id="UP000799423"/>
    </source>
</evidence>
<feature type="non-terminal residue" evidence="2">
    <location>
        <position position="321"/>
    </location>
</feature>
<dbReference type="EMBL" id="MU006321">
    <property type="protein sequence ID" value="KAF2847941.1"/>
    <property type="molecule type" value="Genomic_DNA"/>
</dbReference>
<evidence type="ECO:0000313" key="2">
    <source>
        <dbReference type="EMBL" id="KAF2847941.1"/>
    </source>
</evidence>
<protein>
    <recommendedName>
        <fullName evidence="1">DUF8212 domain-containing protein</fullName>
    </recommendedName>
</protein>
<organism evidence="2 3">
    <name type="scientific">Plenodomus tracheiphilus IPT5</name>
    <dbReference type="NCBI Taxonomy" id="1408161"/>
    <lineage>
        <taxon>Eukaryota</taxon>
        <taxon>Fungi</taxon>
        <taxon>Dikarya</taxon>
        <taxon>Ascomycota</taxon>
        <taxon>Pezizomycotina</taxon>
        <taxon>Dothideomycetes</taxon>
        <taxon>Pleosporomycetidae</taxon>
        <taxon>Pleosporales</taxon>
        <taxon>Pleosporineae</taxon>
        <taxon>Leptosphaeriaceae</taxon>
        <taxon>Plenodomus</taxon>
    </lineage>
</organism>
<reference evidence="2" key="1">
    <citation type="submission" date="2020-01" db="EMBL/GenBank/DDBJ databases">
        <authorList>
            <consortium name="DOE Joint Genome Institute"/>
            <person name="Haridas S."/>
            <person name="Albert R."/>
            <person name="Binder M."/>
            <person name="Bloem J."/>
            <person name="Labutti K."/>
            <person name="Salamov A."/>
            <person name="Andreopoulos B."/>
            <person name="Baker S.E."/>
            <person name="Barry K."/>
            <person name="Bills G."/>
            <person name="Bluhm B.H."/>
            <person name="Cannon C."/>
            <person name="Castanera R."/>
            <person name="Culley D.E."/>
            <person name="Daum C."/>
            <person name="Ezra D."/>
            <person name="Gonzalez J.B."/>
            <person name="Henrissat B."/>
            <person name="Kuo A."/>
            <person name="Liang C."/>
            <person name="Lipzen A."/>
            <person name="Lutzoni F."/>
            <person name="Magnuson J."/>
            <person name="Mondo S."/>
            <person name="Nolan M."/>
            <person name="Ohm R."/>
            <person name="Pangilinan J."/>
            <person name="Park H.-J."/>
            <person name="Ramirez L."/>
            <person name="Alfaro M."/>
            <person name="Sun H."/>
            <person name="Tritt A."/>
            <person name="Yoshinaga Y."/>
            <person name="Zwiers L.-H."/>
            <person name="Turgeon B.G."/>
            <person name="Goodwin S.B."/>
            <person name="Spatafora J.W."/>
            <person name="Crous P.W."/>
            <person name="Grigoriev I.V."/>
        </authorList>
    </citation>
    <scope>NUCLEOTIDE SEQUENCE</scope>
    <source>
        <strain evidence="2">IPT5</strain>
    </source>
</reference>
<dbReference type="PANTHER" id="PTHR10622">
    <property type="entry name" value="HET DOMAIN-CONTAINING PROTEIN"/>
    <property type="match status" value="1"/>
</dbReference>
<keyword evidence="3" id="KW-1185">Reference proteome</keyword>
<gene>
    <name evidence="2" type="ORF">T440DRAFT_402336</name>
</gene>
<dbReference type="AlphaFoldDB" id="A0A6A7AXC7"/>
<sequence length="321" mass="36661">MRLLRLEDDGNVSLVEKAEENKPDYAILSHRWGDDEDEVTFEDIVGKTGRSKKGYAKICACGAQAKRYGWDLFWVDTCCIDKSSSTELSESCWYQKAQICYAYLEDVFTDSRWFTRGWTLQELLAPSKLVLYNDEWKVIGTKIELADKISKRSNIQQEYLTNNTSFERASIAERMSRASNRKTKRFEDVAYCLLGIFDINMPLLYGEGTKAFQRLQEEIVKRSDDQSILAWSPSSKESKSGSLFAHSPAEFQACGNIVRSFQGELRKPYATTNTGLQIELPLVKGDDLGLCGVLSCQYRNDTMSNLALPLQKVHDNHQYQR</sequence>
<dbReference type="Proteomes" id="UP000799423">
    <property type="component" value="Unassembled WGS sequence"/>
</dbReference>
<proteinExistence type="predicted"/>
<dbReference type="Pfam" id="PF26640">
    <property type="entry name" value="DUF8212"/>
    <property type="match status" value="1"/>
</dbReference>
<evidence type="ECO:0000259" key="1">
    <source>
        <dbReference type="Pfam" id="PF26640"/>
    </source>
</evidence>
<feature type="domain" description="DUF8212" evidence="1">
    <location>
        <begin position="210"/>
        <end position="236"/>
    </location>
</feature>
<dbReference type="PANTHER" id="PTHR10622:SF10">
    <property type="entry name" value="HET DOMAIN-CONTAINING PROTEIN"/>
    <property type="match status" value="1"/>
</dbReference>